<organism evidence="2 3">
    <name type="scientific">Streptomyces hoynatensis</name>
    <dbReference type="NCBI Taxonomy" id="1141874"/>
    <lineage>
        <taxon>Bacteria</taxon>
        <taxon>Bacillati</taxon>
        <taxon>Actinomycetota</taxon>
        <taxon>Actinomycetes</taxon>
        <taxon>Kitasatosporales</taxon>
        <taxon>Streptomycetaceae</taxon>
        <taxon>Streptomyces</taxon>
    </lineage>
</organism>
<gene>
    <name evidence="2" type="ORF">D7294_13935</name>
</gene>
<comment type="caution">
    <text evidence="2">The sequence shown here is derived from an EMBL/GenBank/DDBJ whole genome shotgun (WGS) entry which is preliminary data.</text>
</comment>
<dbReference type="AlphaFoldDB" id="A0A3A9Z2K0"/>
<dbReference type="EMBL" id="RBAL01000007">
    <property type="protein sequence ID" value="RKN41597.1"/>
    <property type="molecule type" value="Genomic_DNA"/>
</dbReference>
<sequence length="136" mass="13870">MTDDSSQPEPEPAPQPATATARPRKTLTRSVIATAVVAIAAAAFTVGRATAPDQSGGPASADCSDAQASFNDYMDEANQHMTAAARGGPYAAESRERGLTSVSIASNIVQQNQAASLPPSARRPKRSSTRSTAAAG</sequence>
<evidence type="ECO:0000313" key="2">
    <source>
        <dbReference type="EMBL" id="RKN41597.1"/>
    </source>
</evidence>
<proteinExistence type="predicted"/>
<feature type="region of interest" description="Disordered" evidence="1">
    <location>
        <begin position="1"/>
        <end position="26"/>
    </location>
</feature>
<feature type="region of interest" description="Disordered" evidence="1">
    <location>
        <begin position="110"/>
        <end position="136"/>
    </location>
</feature>
<evidence type="ECO:0000313" key="3">
    <source>
        <dbReference type="Proteomes" id="UP000272474"/>
    </source>
</evidence>
<keyword evidence="3" id="KW-1185">Reference proteome</keyword>
<reference evidence="2 3" key="1">
    <citation type="journal article" date="2014" name="Int. J. Syst. Evol. Microbiol.">
        <title>Streptomyces hoynatensis sp. nov., isolated from deep marine sediment.</title>
        <authorList>
            <person name="Veyisoglu A."/>
            <person name="Sahin N."/>
        </authorList>
    </citation>
    <scope>NUCLEOTIDE SEQUENCE [LARGE SCALE GENOMIC DNA]</scope>
    <source>
        <strain evidence="2 3">KCTC 29097</strain>
    </source>
</reference>
<dbReference type="RefSeq" id="WP_120679394.1">
    <property type="nucleotide sequence ID" value="NZ_RBAL01000007.1"/>
</dbReference>
<name>A0A3A9Z2K0_9ACTN</name>
<evidence type="ECO:0000256" key="1">
    <source>
        <dbReference type="SAM" id="MobiDB-lite"/>
    </source>
</evidence>
<protein>
    <submittedName>
        <fullName evidence="2">Uncharacterized protein</fullName>
    </submittedName>
</protein>
<accession>A0A3A9Z2K0</accession>
<dbReference type="Proteomes" id="UP000272474">
    <property type="component" value="Unassembled WGS sequence"/>
</dbReference>